<evidence type="ECO:0000313" key="2">
    <source>
        <dbReference type="EMBL" id="KAJ1197851.1"/>
    </source>
</evidence>
<reference evidence="2" key="1">
    <citation type="journal article" date="2022" name="bioRxiv">
        <title>Sequencing and chromosome-scale assembly of the giantPleurodeles waltlgenome.</title>
        <authorList>
            <person name="Brown T."/>
            <person name="Elewa A."/>
            <person name="Iarovenko S."/>
            <person name="Subramanian E."/>
            <person name="Araus A.J."/>
            <person name="Petzold A."/>
            <person name="Susuki M."/>
            <person name="Suzuki K.-i.T."/>
            <person name="Hayashi T."/>
            <person name="Toyoda A."/>
            <person name="Oliveira C."/>
            <person name="Osipova E."/>
            <person name="Leigh N.D."/>
            <person name="Simon A."/>
            <person name="Yun M.H."/>
        </authorList>
    </citation>
    <scope>NUCLEOTIDE SEQUENCE</scope>
    <source>
        <strain evidence="2">20211129_DDA</strain>
        <tissue evidence="2">Liver</tissue>
    </source>
</reference>
<evidence type="ECO:0000256" key="1">
    <source>
        <dbReference type="SAM" id="MobiDB-lite"/>
    </source>
</evidence>
<accession>A0AAV7VAE9</accession>
<gene>
    <name evidence="2" type="ORF">NDU88_001696</name>
</gene>
<protein>
    <submittedName>
        <fullName evidence="2">Uncharacterized protein</fullName>
    </submittedName>
</protein>
<dbReference type="Proteomes" id="UP001066276">
    <property type="component" value="Chromosome 2_1"/>
</dbReference>
<comment type="caution">
    <text evidence="2">The sequence shown here is derived from an EMBL/GenBank/DDBJ whole genome shotgun (WGS) entry which is preliminary data.</text>
</comment>
<evidence type="ECO:0000313" key="3">
    <source>
        <dbReference type="Proteomes" id="UP001066276"/>
    </source>
</evidence>
<proteinExistence type="predicted"/>
<feature type="region of interest" description="Disordered" evidence="1">
    <location>
        <begin position="80"/>
        <end position="148"/>
    </location>
</feature>
<name>A0AAV7VAE9_PLEWA</name>
<feature type="compositionally biased region" description="Low complexity" evidence="1">
    <location>
        <begin position="123"/>
        <end position="134"/>
    </location>
</feature>
<organism evidence="2 3">
    <name type="scientific">Pleurodeles waltl</name>
    <name type="common">Iberian ribbed newt</name>
    <dbReference type="NCBI Taxonomy" id="8319"/>
    <lineage>
        <taxon>Eukaryota</taxon>
        <taxon>Metazoa</taxon>
        <taxon>Chordata</taxon>
        <taxon>Craniata</taxon>
        <taxon>Vertebrata</taxon>
        <taxon>Euteleostomi</taxon>
        <taxon>Amphibia</taxon>
        <taxon>Batrachia</taxon>
        <taxon>Caudata</taxon>
        <taxon>Salamandroidea</taxon>
        <taxon>Salamandridae</taxon>
        <taxon>Pleurodelinae</taxon>
        <taxon>Pleurodeles</taxon>
    </lineage>
</organism>
<sequence>MRHSPGDRHCHFTAWAVGVARLSSLPGGPLLISSFICLMLPPWARARYTVVRLGLTRPPVLPPRLPLQFQFELRSHRRAPVFPPHPRGPLVAPPRSETEGSSISGLQRAEPLQLSPGGRRLRSASALESPAPAEGQAAGSGVRRLGPDPCDRAPRLPGRLPRVSTAAPALIAPGPARNIRMITGPSGARGLCVRHLRHLGHAPSTLSSVN</sequence>
<keyword evidence="3" id="KW-1185">Reference proteome</keyword>
<dbReference type="EMBL" id="JANPWB010000003">
    <property type="protein sequence ID" value="KAJ1197851.1"/>
    <property type="molecule type" value="Genomic_DNA"/>
</dbReference>
<dbReference type="AlphaFoldDB" id="A0AAV7VAE9"/>